<protein>
    <submittedName>
        <fullName evidence="1">Uncharacterized protein</fullName>
    </submittedName>
</protein>
<dbReference type="SUPFAM" id="SSF53098">
    <property type="entry name" value="Ribonuclease H-like"/>
    <property type="match status" value="1"/>
</dbReference>
<sequence>MQRYAISPIRYRYLKINIADTDSDTDTLTEVELNQAAILALNSYTTTSSLVEECKQELSRLSCLSVITLVWVPAHRDYYGNERADELARRGTALDISSVESVGIPLGSIKSGILRHFLRKSEERWRRLDTCRVARFLWPSYNEKRTMQLVALSRTDISRLLAVMTGHWLIGVHAGRLGLPFNHYCRSCKDRGKEETVFHLLCECPALAVRRRTFLGRHMFSDLGELSESRIGDLLKYLTATGWI</sequence>
<organism evidence="1 2">
    <name type="scientific">Eumeta variegata</name>
    <name type="common">Bagworm moth</name>
    <name type="synonym">Eumeta japonica</name>
    <dbReference type="NCBI Taxonomy" id="151549"/>
    <lineage>
        <taxon>Eukaryota</taxon>
        <taxon>Metazoa</taxon>
        <taxon>Ecdysozoa</taxon>
        <taxon>Arthropoda</taxon>
        <taxon>Hexapoda</taxon>
        <taxon>Insecta</taxon>
        <taxon>Pterygota</taxon>
        <taxon>Neoptera</taxon>
        <taxon>Endopterygota</taxon>
        <taxon>Lepidoptera</taxon>
        <taxon>Glossata</taxon>
        <taxon>Ditrysia</taxon>
        <taxon>Tineoidea</taxon>
        <taxon>Psychidae</taxon>
        <taxon>Oiketicinae</taxon>
        <taxon>Eumeta</taxon>
    </lineage>
</organism>
<proteinExistence type="predicted"/>
<evidence type="ECO:0000313" key="1">
    <source>
        <dbReference type="EMBL" id="GBO99496.1"/>
    </source>
</evidence>
<dbReference type="Gene3D" id="3.30.420.10">
    <property type="entry name" value="Ribonuclease H-like superfamily/Ribonuclease H"/>
    <property type="match status" value="1"/>
</dbReference>
<reference evidence="1 2" key="1">
    <citation type="journal article" date="2019" name="Commun. Biol.">
        <title>The bagworm genome reveals a unique fibroin gene that provides high tensile strength.</title>
        <authorList>
            <person name="Kono N."/>
            <person name="Nakamura H."/>
            <person name="Ohtoshi R."/>
            <person name="Tomita M."/>
            <person name="Numata K."/>
            <person name="Arakawa K."/>
        </authorList>
    </citation>
    <scope>NUCLEOTIDE SEQUENCE [LARGE SCALE GENOMIC DNA]</scope>
</reference>
<name>A0A4C1SDQ8_EUMVA</name>
<dbReference type="InterPro" id="IPR036397">
    <property type="entry name" value="RNaseH_sf"/>
</dbReference>
<dbReference type="GO" id="GO:0003676">
    <property type="term" value="F:nucleic acid binding"/>
    <property type="evidence" value="ECO:0007669"/>
    <property type="project" value="InterPro"/>
</dbReference>
<dbReference type="InterPro" id="IPR012337">
    <property type="entry name" value="RNaseH-like_sf"/>
</dbReference>
<dbReference type="EMBL" id="BGZK01003281">
    <property type="protein sequence ID" value="GBO99496.1"/>
    <property type="molecule type" value="Genomic_DNA"/>
</dbReference>
<dbReference type="Proteomes" id="UP000299102">
    <property type="component" value="Unassembled WGS sequence"/>
</dbReference>
<dbReference type="OrthoDB" id="7966981at2759"/>
<keyword evidence="2" id="KW-1185">Reference proteome</keyword>
<accession>A0A4C1SDQ8</accession>
<dbReference type="AlphaFoldDB" id="A0A4C1SDQ8"/>
<comment type="caution">
    <text evidence="1">The sequence shown here is derived from an EMBL/GenBank/DDBJ whole genome shotgun (WGS) entry which is preliminary data.</text>
</comment>
<gene>
    <name evidence="1" type="ORF">EVAR_64292_1</name>
</gene>
<evidence type="ECO:0000313" key="2">
    <source>
        <dbReference type="Proteomes" id="UP000299102"/>
    </source>
</evidence>